<sequence>MAGVVGREALDVGADEDVTGAGVSDQKSLGMREEARARLEAGEGVSRAGGGGRGRRGGGR</sequence>
<dbReference type="EMBL" id="PPUQ01000025">
    <property type="protein sequence ID" value="RDC34963.1"/>
    <property type="molecule type" value="Genomic_DNA"/>
</dbReference>
<proteinExistence type="predicted"/>
<dbReference type="AlphaFoldDB" id="A0ABD7GFQ5"/>
<comment type="caution">
    <text evidence="2">The sequence shown here is derived from an EMBL/GenBank/DDBJ whole genome shotgun (WGS) entry which is preliminary data.</text>
</comment>
<feature type="compositionally biased region" description="Basic and acidic residues" evidence="1">
    <location>
        <begin position="30"/>
        <end position="41"/>
    </location>
</feature>
<evidence type="ECO:0000313" key="3">
    <source>
        <dbReference type="Proteomes" id="UP000253915"/>
    </source>
</evidence>
<name>A0ABD7GFQ5_EGGLN</name>
<evidence type="ECO:0000313" key="2">
    <source>
        <dbReference type="EMBL" id="RDC34963.1"/>
    </source>
</evidence>
<evidence type="ECO:0000256" key="1">
    <source>
        <dbReference type="SAM" id="MobiDB-lite"/>
    </source>
</evidence>
<reference evidence="2 3" key="1">
    <citation type="journal article" date="2018" name="Elife">
        <title>Discovery and characterization of a prevalent human gut bacterial enzyme sufficient for the inactivation of a family of plant toxins.</title>
        <authorList>
            <person name="Koppel N."/>
            <person name="Bisanz J.E."/>
            <person name="Pandelia M.E."/>
            <person name="Turnbaugh P.J."/>
            <person name="Balskus E.P."/>
        </authorList>
    </citation>
    <scope>NUCLEOTIDE SEQUENCE [LARGE SCALE GENOMIC DNA]</scope>
    <source>
        <strain evidence="2 3">16A</strain>
    </source>
</reference>
<dbReference type="Proteomes" id="UP000253915">
    <property type="component" value="Unassembled WGS sequence"/>
</dbReference>
<feature type="region of interest" description="Disordered" evidence="1">
    <location>
        <begin position="1"/>
        <end position="60"/>
    </location>
</feature>
<accession>A0ABD7GFQ5</accession>
<organism evidence="2 3">
    <name type="scientific">Eggerthella lenta</name>
    <name type="common">Eubacterium lentum</name>
    <dbReference type="NCBI Taxonomy" id="84112"/>
    <lineage>
        <taxon>Bacteria</taxon>
        <taxon>Bacillati</taxon>
        <taxon>Actinomycetota</taxon>
        <taxon>Coriobacteriia</taxon>
        <taxon>Eggerthellales</taxon>
        <taxon>Eggerthellaceae</taxon>
        <taxon>Eggerthella</taxon>
    </lineage>
</organism>
<protein>
    <submittedName>
        <fullName evidence="2">Uncharacterized protein</fullName>
    </submittedName>
</protein>
<gene>
    <name evidence="2" type="ORF">C1853_13420</name>
</gene>
<dbReference type="RefSeq" id="WP_041691677.1">
    <property type="nucleotide sequence ID" value="NZ_CABMOO010000024.1"/>
</dbReference>